<evidence type="ECO:0000313" key="1">
    <source>
        <dbReference type="EMBL" id="SEF41284.1"/>
    </source>
</evidence>
<evidence type="ECO:0000313" key="2">
    <source>
        <dbReference type="Proteomes" id="UP000236721"/>
    </source>
</evidence>
<accession>A0A1H5RT45</accession>
<protein>
    <submittedName>
        <fullName evidence="1">Uncharacterized protein</fullName>
    </submittedName>
</protein>
<keyword evidence="2" id="KW-1185">Reference proteome</keyword>
<dbReference type="RefSeq" id="WP_103878358.1">
    <property type="nucleotide sequence ID" value="NZ_FNVG01000001.1"/>
</dbReference>
<name>A0A1H5RT45_9VIBR</name>
<dbReference type="Proteomes" id="UP000236721">
    <property type="component" value="Unassembled WGS sequence"/>
</dbReference>
<reference evidence="2" key="1">
    <citation type="submission" date="2016-10" db="EMBL/GenBank/DDBJ databases">
        <authorList>
            <person name="Varghese N."/>
            <person name="Submissions S."/>
        </authorList>
    </citation>
    <scope>NUCLEOTIDE SEQUENCE [LARGE SCALE GENOMIC DNA]</scope>
    <source>
        <strain evidence="2">CGMCC 1.7062</strain>
    </source>
</reference>
<gene>
    <name evidence="1" type="ORF">SAMN04488244_101101</name>
</gene>
<dbReference type="AlphaFoldDB" id="A0A1H5RT45"/>
<proteinExistence type="predicted"/>
<dbReference type="EMBL" id="FNVG01000001">
    <property type="protein sequence ID" value="SEF41284.1"/>
    <property type="molecule type" value="Genomic_DNA"/>
</dbReference>
<sequence length="60" mass="7192">MMILKLLEENTRYLRRVVEIEKAEKMGNMTQALNDESEKLLYRVLCNSQQIQEMMSKLKQ</sequence>
<organism evidence="1 2">
    <name type="scientific">Vibrio hangzhouensis</name>
    <dbReference type="NCBI Taxonomy" id="462991"/>
    <lineage>
        <taxon>Bacteria</taxon>
        <taxon>Pseudomonadati</taxon>
        <taxon>Pseudomonadota</taxon>
        <taxon>Gammaproteobacteria</taxon>
        <taxon>Vibrionales</taxon>
        <taxon>Vibrionaceae</taxon>
        <taxon>Vibrio</taxon>
    </lineage>
</organism>